<dbReference type="SMART" id="SM00233">
    <property type="entry name" value="PH"/>
    <property type="match status" value="1"/>
</dbReference>
<reference evidence="2" key="1">
    <citation type="submission" date="2021-12" db="EMBL/GenBank/DDBJ databases">
        <title>Prjna785345.</title>
        <authorList>
            <person name="Rujirawat T."/>
            <person name="Krajaejun T."/>
        </authorList>
    </citation>
    <scope>NUCLEOTIDE SEQUENCE</scope>
    <source>
        <strain evidence="2">Pi057C3</strain>
    </source>
</reference>
<protein>
    <recommendedName>
        <fullName evidence="1">PH domain-containing protein</fullName>
    </recommendedName>
</protein>
<evidence type="ECO:0000313" key="2">
    <source>
        <dbReference type="EMBL" id="KAJ0405051.1"/>
    </source>
</evidence>
<keyword evidence="3" id="KW-1185">Reference proteome</keyword>
<dbReference type="SUPFAM" id="SSF50729">
    <property type="entry name" value="PH domain-like"/>
    <property type="match status" value="1"/>
</dbReference>
<dbReference type="AlphaFoldDB" id="A0AAD5Q8G4"/>
<evidence type="ECO:0000313" key="3">
    <source>
        <dbReference type="Proteomes" id="UP001209570"/>
    </source>
</evidence>
<dbReference type="InterPro" id="IPR011993">
    <property type="entry name" value="PH-like_dom_sf"/>
</dbReference>
<sequence>MADYEGYLLLHDRGCTADPLYFELEGGLLQYYSKKNGKWLGQFSMTRHRVTARPVKNPSSPNRFVVDFCPVRSIHDTERSMHQFKRMSIVLSASTERVMQEWIRAIYMWRRRNWRESVVIADHDDEFSVLRMMMHMYHLELKITRDLDLKIRKIEMTPELNESERAMPELAKRMGSILITPRTRAALSRFGRWGYCSTGNTASKTTAIL</sequence>
<name>A0AAD5Q8G4_PYTIN</name>
<organism evidence="2 3">
    <name type="scientific">Pythium insidiosum</name>
    <name type="common">Pythiosis disease agent</name>
    <dbReference type="NCBI Taxonomy" id="114742"/>
    <lineage>
        <taxon>Eukaryota</taxon>
        <taxon>Sar</taxon>
        <taxon>Stramenopiles</taxon>
        <taxon>Oomycota</taxon>
        <taxon>Peronosporomycetes</taxon>
        <taxon>Pythiales</taxon>
        <taxon>Pythiaceae</taxon>
        <taxon>Pythium</taxon>
    </lineage>
</organism>
<proteinExistence type="predicted"/>
<evidence type="ECO:0000259" key="1">
    <source>
        <dbReference type="SMART" id="SM00233"/>
    </source>
</evidence>
<accession>A0AAD5Q8G4</accession>
<dbReference type="Proteomes" id="UP001209570">
    <property type="component" value="Unassembled WGS sequence"/>
</dbReference>
<dbReference type="EMBL" id="JAKCXM010000051">
    <property type="protein sequence ID" value="KAJ0405051.1"/>
    <property type="molecule type" value="Genomic_DNA"/>
</dbReference>
<feature type="domain" description="PH" evidence="1">
    <location>
        <begin position="2"/>
        <end position="113"/>
    </location>
</feature>
<dbReference type="Gene3D" id="2.30.29.30">
    <property type="entry name" value="Pleckstrin-homology domain (PH domain)/Phosphotyrosine-binding domain (PTB)"/>
    <property type="match status" value="1"/>
</dbReference>
<comment type="caution">
    <text evidence="2">The sequence shown here is derived from an EMBL/GenBank/DDBJ whole genome shotgun (WGS) entry which is preliminary data.</text>
</comment>
<gene>
    <name evidence="2" type="ORF">P43SY_001195</name>
</gene>
<dbReference type="InterPro" id="IPR001849">
    <property type="entry name" value="PH_domain"/>
</dbReference>
<dbReference type="Pfam" id="PF00169">
    <property type="entry name" value="PH"/>
    <property type="match status" value="1"/>
</dbReference>